<keyword evidence="4" id="KW-1185">Reference proteome</keyword>
<feature type="transmembrane region" description="Helical" evidence="2">
    <location>
        <begin position="116"/>
        <end position="140"/>
    </location>
</feature>
<sequence>MSYHFPSPITALPSLSLFPTIHLTSAVKKFSSQTGCFDNKNRRSNLTTKEQDEEQDPERTAKIEESNIAVGVGLEDVGGSSSEILVDGKLFSDLPGLQPNLWEGPKWDVLGFLVQYLLAFGIVFAVYLKALYLCLFFLLFSEQHAAPKLARLDFVLTKCEDVVPEFSETWWGRGGEGEKIRVGGMVEKRERDGREVIEGWKMALR</sequence>
<proteinExistence type="predicted"/>
<keyword evidence="2" id="KW-0812">Transmembrane</keyword>
<dbReference type="PANTHER" id="PTHR36004:SF1">
    <property type="entry name" value="AT-RICH INTERACTIVE DOMAIN PROTEIN"/>
    <property type="match status" value="1"/>
</dbReference>
<keyword evidence="2" id="KW-1133">Transmembrane helix</keyword>
<evidence type="ECO:0000256" key="1">
    <source>
        <dbReference type="SAM" id="MobiDB-lite"/>
    </source>
</evidence>
<dbReference type="Proteomes" id="UP000593579">
    <property type="component" value="Unassembled WGS sequence"/>
</dbReference>
<comment type="caution">
    <text evidence="3">The sequence shown here is derived from an EMBL/GenBank/DDBJ whole genome shotgun (WGS) entry which is preliminary data.</text>
</comment>
<gene>
    <name evidence="3" type="ORF">Gogos_009991</name>
</gene>
<reference evidence="3 4" key="1">
    <citation type="journal article" date="2019" name="Genome Biol. Evol.">
        <title>Insights into the evolution of the New World diploid cottons (Gossypium, subgenus Houzingenia) based on genome sequencing.</title>
        <authorList>
            <person name="Grover C.E."/>
            <person name="Arick M.A. 2nd"/>
            <person name="Thrash A."/>
            <person name="Conover J.L."/>
            <person name="Sanders W.S."/>
            <person name="Peterson D.G."/>
            <person name="Frelichowski J.E."/>
            <person name="Scheffler J.A."/>
            <person name="Scheffler B.E."/>
            <person name="Wendel J.F."/>
        </authorList>
    </citation>
    <scope>NUCLEOTIDE SEQUENCE [LARGE SCALE GENOMIC DNA]</scope>
    <source>
        <strain evidence="3">5</strain>
        <tissue evidence="3">Leaf</tissue>
    </source>
</reference>
<organism evidence="3 4">
    <name type="scientific">Gossypium gossypioides</name>
    <name type="common">Mexican cotton</name>
    <name type="synonym">Selera gossypioides</name>
    <dbReference type="NCBI Taxonomy" id="34282"/>
    <lineage>
        <taxon>Eukaryota</taxon>
        <taxon>Viridiplantae</taxon>
        <taxon>Streptophyta</taxon>
        <taxon>Embryophyta</taxon>
        <taxon>Tracheophyta</taxon>
        <taxon>Spermatophyta</taxon>
        <taxon>Magnoliopsida</taxon>
        <taxon>eudicotyledons</taxon>
        <taxon>Gunneridae</taxon>
        <taxon>Pentapetalae</taxon>
        <taxon>rosids</taxon>
        <taxon>malvids</taxon>
        <taxon>Malvales</taxon>
        <taxon>Malvaceae</taxon>
        <taxon>Malvoideae</taxon>
        <taxon>Gossypium</taxon>
    </lineage>
</organism>
<accession>A0A7J9BJR3</accession>
<keyword evidence="2" id="KW-0472">Membrane</keyword>
<dbReference type="EMBL" id="JABEZY010000004">
    <property type="protein sequence ID" value="MBA0736436.1"/>
    <property type="molecule type" value="Genomic_DNA"/>
</dbReference>
<evidence type="ECO:0000256" key="2">
    <source>
        <dbReference type="SAM" id="Phobius"/>
    </source>
</evidence>
<feature type="region of interest" description="Disordered" evidence="1">
    <location>
        <begin position="41"/>
        <end position="60"/>
    </location>
</feature>
<evidence type="ECO:0000313" key="3">
    <source>
        <dbReference type="EMBL" id="MBA0736436.1"/>
    </source>
</evidence>
<name>A0A7J9BJR3_GOSGO</name>
<protein>
    <submittedName>
        <fullName evidence="3">Uncharacterized protein</fullName>
    </submittedName>
</protein>
<dbReference type="OrthoDB" id="988369at2759"/>
<dbReference type="PANTHER" id="PTHR36004">
    <property type="entry name" value="AT-RICH INTERACTIVE DOMAIN PROTEIN"/>
    <property type="match status" value="1"/>
</dbReference>
<dbReference type="AlphaFoldDB" id="A0A7J9BJR3"/>
<evidence type="ECO:0000313" key="4">
    <source>
        <dbReference type="Proteomes" id="UP000593579"/>
    </source>
</evidence>